<proteinExistence type="predicted"/>
<feature type="region of interest" description="Disordered" evidence="1">
    <location>
        <begin position="1"/>
        <end position="34"/>
    </location>
</feature>
<dbReference type="EMBL" id="ADWY01004135">
    <property type="protein sequence ID" value="EGH19467.1"/>
    <property type="molecule type" value="Genomic_DNA"/>
</dbReference>
<gene>
    <name evidence="2" type="ORF">Pgy4_41499</name>
</gene>
<organism evidence="2 3">
    <name type="scientific">Pseudomonas savastanoi pv. glycinea str. race 4</name>
    <dbReference type="NCBI Taxonomy" id="875330"/>
    <lineage>
        <taxon>Bacteria</taxon>
        <taxon>Pseudomonadati</taxon>
        <taxon>Pseudomonadota</taxon>
        <taxon>Gammaproteobacteria</taxon>
        <taxon>Pseudomonadales</taxon>
        <taxon>Pseudomonadaceae</taxon>
        <taxon>Pseudomonas</taxon>
    </lineage>
</organism>
<protein>
    <submittedName>
        <fullName evidence="2">Uncharacterized protein</fullName>
    </submittedName>
</protein>
<comment type="caution">
    <text evidence="2">The sequence shown here is derived from an EMBL/GenBank/DDBJ whole genome shotgun (WGS) entry which is preliminary data.</text>
</comment>
<name>F3CJM5_PSESG</name>
<evidence type="ECO:0000313" key="3">
    <source>
        <dbReference type="Proteomes" id="UP000005466"/>
    </source>
</evidence>
<evidence type="ECO:0000313" key="2">
    <source>
        <dbReference type="EMBL" id="EGH19467.1"/>
    </source>
</evidence>
<dbReference type="Proteomes" id="UP000005466">
    <property type="component" value="Unassembled WGS sequence"/>
</dbReference>
<accession>F3CJM5</accession>
<feature type="non-terminal residue" evidence="2">
    <location>
        <position position="34"/>
    </location>
</feature>
<reference evidence="2 3" key="1">
    <citation type="journal article" date="2011" name="PLoS Pathog.">
        <title>Dynamic evolution of pathogenicity revealed by sequencing and comparative genomics of 19 Pseudomonas syringae isolates.</title>
        <authorList>
            <person name="Baltrus D.A."/>
            <person name="Nishimura M.T."/>
            <person name="Romanchuk A."/>
            <person name="Chang J.H."/>
            <person name="Mukhtar M.S."/>
            <person name="Cherkis K."/>
            <person name="Roach J."/>
            <person name="Grant S.R."/>
            <person name="Jones C.D."/>
            <person name="Dangl J.L."/>
        </authorList>
    </citation>
    <scope>NUCLEOTIDE SEQUENCE [LARGE SCALE GENOMIC DNA]</scope>
    <source>
        <strain evidence="3">race 4</strain>
    </source>
</reference>
<evidence type="ECO:0000256" key="1">
    <source>
        <dbReference type="SAM" id="MobiDB-lite"/>
    </source>
</evidence>
<feature type="non-terminal residue" evidence="2">
    <location>
        <position position="1"/>
    </location>
</feature>
<sequence>ASPTAKVRTGGSAQGLFEGSLGFGGEESAGASFL</sequence>
<dbReference type="AlphaFoldDB" id="F3CJM5"/>